<dbReference type="OrthoDB" id="443318at2759"/>
<dbReference type="PANTHER" id="PTHR11802">
    <property type="entry name" value="SERINE PROTEASE FAMILY S10 SERINE CARBOXYPEPTIDASE"/>
    <property type="match status" value="1"/>
</dbReference>
<feature type="signal peptide" evidence="2">
    <location>
        <begin position="1"/>
        <end position="20"/>
    </location>
</feature>
<dbReference type="InterPro" id="IPR001563">
    <property type="entry name" value="Peptidase_S10"/>
</dbReference>
<keyword evidence="4" id="KW-1185">Reference proteome</keyword>
<feature type="chain" id="PRO_5025067583" description="Serine carboxypeptidase-like 18" evidence="2">
    <location>
        <begin position="21"/>
        <end position="420"/>
    </location>
</feature>
<dbReference type="PRINTS" id="PR00724">
    <property type="entry name" value="CRBOXYPTASEC"/>
</dbReference>
<dbReference type="GO" id="GO:0019748">
    <property type="term" value="P:secondary metabolic process"/>
    <property type="evidence" value="ECO:0007669"/>
    <property type="project" value="TreeGrafter"/>
</dbReference>
<organism evidence="3 4">
    <name type="scientific">Carpinus fangiana</name>
    <dbReference type="NCBI Taxonomy" id="176857"/>
    <lineage>
        <taxon>Eukaryota</taxon>
        <taxon>Viridiplantae</taxon>
        <taxon>Streptophyta</taxon>
        <taxon>Embryophyta</taxon>
        <taxon>Tracheophyta</taxon>
        <taxon>Spermatophyta</taxon>
        <taxon>Magnoliopsida</taxon>
        <taxon>eudicotyledons</taxon>
        <taxon>Gunneridae</taxon>
        <taxon>Pentapetalae</taxon>
        <taxon>rosids</taxon>
        <taxon>fabids</taxon>
        <taxon>Fagales</taxon>
        <taxon>Betulaceae</taxon>
        <taxon>Carpinus</taxon>
    </lineage>
</organism>
<dbReference type="GO" id="GO:0006508">
    <property type="term" value="P:proteolysis"/>
    <property type="evidence" value="ECO:0007669"/>
    <property type="project" value="InterPro"/>
</dbReference>
<evidence type="ECO:0000256" key="1">
    <source>
        <dbReference type="ARBA" id="ARBA00009431"/>
    </source>
</evidence>
<dbReference type="InterPro" id="IPR029058">
    <property type="entry name" value="AB_hydrolase_fold"/>
</dbReference>
<dbReference type="Proteomes" id="UP000327013">
    <property type="component" value="Chromosome 4"/>
</dbReference>
<dbReference type="GO" id="GO:0004185">
    <property type="term" value="F:serine-type carboxypeptidase activity"/>
    <property type="evidence" value="ECO:0007669"/>
    <property type="project" value="InterPro"/>
</dbReference>
<reference evidence="3 4" key="1">
    <citation type="submission" date="2019-06" db="EMBL/GenBank/DDBJ databases">
        <title>A chromosomal-level reference genome of Carpinus fangiana (Coryloideae, Betulaceae).</title>
        <authorList>
            <person name="Yang X."/>
            <person name="Wang Z."/>
            <person name="Zhang L."/>
            <person name="Hao G."/>
            <person name="Liu J."/>
            <person name="Yang Y."/>
        </authorList>
    </citation>
    <scope>NUCLEOTIDE SEQUENCE [LARGE SCALE GENOMIC DNA]</scope>
    <source>
        <strain evidence="3">Cfa_2016G</strain>
        <tissue evidence="3">Leaf</tissue>
    </source>
</reference>
<proteinExistence type="inferred from homology"/>
<accession>A0A660KLN9</accession>
<evidence type="ECO:0000256" key="2">
    <source>
        <dbReference type="SAM" id="SignalP"/>
    </source>
</evidence>
<sequence length="420" mass="47659">MEYSNGVILLLVFLWSTTSSCSIVKTLPGFDGNLPFKLETGYVGVGETEDVELFYYFVESQSNPPNDPLLAWLNGGPGCSTFVAFFYANGPLSFDSNYDGKLPTLKLNPYTWTKFLNVLFIDSPVGTGFSYSKRSQGYYSDDQKAAADIYEFLQKWLIDHPNFAKNRLYVGGGSYSGIPTPVIVQKIYDGNEVGRKPFMNIKGYVLGSPKTDSYLDANARVQFAHRLTLISDELYESAKTSCNGDYIDIDPRNEECRTDVAAINELLSGIYFPQVLLPACTTGSNSRKPDTTNYYTDDGDQRIFMKTSKNFLQEFWCRDHKFSIVGIWANDPTVQEALHIREGTKRYWKLCNSSLAYTMNIPSTIDYHRNLTNTNLRALIYTSDHDLEVPHIATQEWIRSLNLTLDYPWRPWFIDAQVVG</sequence>
<comment type="similarity">
    <text evidence="1">Belongs to the peptidase S10 family.</text>
</comment>
<dbReference type="Gene3D" id="3.40.50.1820">
    <property type="entry name" value="alpha/beta hydrolase"/>
    <property type="match status" value="1"/>
</dbReference>
<dbReference type="EMBL" id="CM017324">
    <property type="protein sequence ID" value="KAE8037303.1"/>
    <property type="molecule type" value="Genomic_DNA"/>
</dbReference>
<evidence type="ECO:0008006" key="5">
    <source>
        <dbReference type="Google" id="ProtNLM"/>
    </source>
</evidence>
<dbReference type="PANTHER" id="PTHR11802:SF487">
    <property type="entry name" value="SERINE CARBOXYPEPTIDASE-LIKE 13"/>
    <property type="match status" value="1"/>
</dbReference>
<name>A0A660KLN9_9ROSI</name>
<evidence type="ECO:0000313" key="3">
    <source>
        <dbReference type="EMBL" id="KAE8037303.1"/>
    </source>
</evidence>
<protein>
    <recommendedName>
        <fullName evidence="5">Serine carboxypeptidase-like 18</fullName>
    </recommendedName>
</protein>
<evidence type="ECO:0000313" key="4">
    <source>
        <dbReference type="Proteomes" id="UP000327013"/>
    </source>
</evidence>
<dbReference type="GO" id="GO:0016747">
    <property type="term" value="F:acyltransferase activity, transferring groups other than amino-acyl groups"/>
    <property type="evidence" value="ECO:0007669"/>
    <property type="project" value="TreeGrafter"/>
</dbReference>
<dbReference type="Pfam" id="PF00450">
    <property type="entry name" value="Peptidase_S10"/>
    <property type="match status" value="1"/>
</dbReference>
<dbReference type="SUPFAM" id="SSF53474">
    <property type="entry name" value="alpha/beta-Hydrolases"/>
    <property type="match status" value="1"/>
</dbReference>
<dbReference type="AlphaFoldDB" id="A0A660KLN9"/>
<gene>
    <name evidence="3" type="ORF">FH972_009903</name>
</gene>
<dbReference type="FunFam" id="3.40.50.1820:FF:000072">
    <property type="entry name" value="Serine carboxypeptidase-like 19"/>
    <property type="match status" value="1"/>
</dbReference>
<keyword evidence="2" id="KW-0732">Signal</keyword>